<keyword evidence="5" id="KW-0808">Transferase</keyword>
<dbReference type="PRINTS" id="PR00344">
    <property type="entry name" value="BCTRLSENSOR"/>
</dbReference>
<dbReference type="InterPro" id="IPR005467">
    <property type="entry name" value="His_kinase_dom"/>
</dbReference>
<dbReference type="Proteomes" id="UP000191110">
    <property type="component" value="Unassembled WGS sequence"/>
</dbReference>
<evidence type="ECO:0000256" key="7">
    <source>
        <dbReference type="ARBA" id="ARBA00023012"/>
    </source>
</evidence>
<feature type="modified residue" description="Phosphohistidine" evidence="9">
    <location>
        <position position="1026"/>
    </location>
</feature>
<dbReference type="InterPro" id="IPR003594">
    <property type="entry name" value="HATPase_dom"/>
</dbReference>
<protein>
    <recommendedName>
        <fullName evidence="3">Chemotaxis protein CheA</fullName>
        <ecNumber evidence="2">2.7.13.3</ecNumber>
    </recommendedName>
</protein>
<dbReference type="CDD" id="cd17546">
    <property type="entry name" value="REC_hyHK_CKI1_RcsC-like"/>
    <property type="match status" value="1"/>
</dbReference>
<dbReference type="SUPFAM" id="SSF47226">
    <property type="entry name" value="Histidine-containing phosphotransfer domain, HPT domain"/>
    <property type="match status" value="4"/>
</dbReference>
<dbReference type="InterPro" id="IPR058661">
    <property type="entry name" value="FimL_2nd"/>
</dbReference>
<dbReference type="Pfam" id="PF01584">
    <property type="entry name" value="CheW"/>
    <property type="match status" value="1"/>
</dbReference>
<keyword evidence="6" id="KW-0418">Kinase</keyword>
<dbReference type="SMART" id="SM00260">
    <property type="entry name" value="CheW"/>
    <property type="match status" value="1"/>
</dbReference>
<evidence type="ECO:0000256" key="4">
    <source>
        <dbReference type="ARBA" id="ARBA00022553"/>
    </source>
</evidence>
<dbReference type="OrthoDB" id="9803176at2"/>
<dbReference type="Gene3D" id="3.40.50.2300">
    <property type="match status" value="1"/>
</dbReference>
<evidence type="ECO:0000259" key="13">
    <source>
        <dbReference type="PROSITE" id="PS50110"/>
    </source>
</evidence>
<dbReference type="Gene3D" id="3.30.565.10">
    <property type="entry name" value="Histidine kinase-like ATPase, C-terminal domain"/>
    <property type="match status" value="1"/>
</dbReference>
<evidence type="ECO:0000256" key="10">
    <source>
        <dbReference type="PROSITE-ProRule" id="PRU00169"/>
    </source>
</evidence>
<organism evidence="16 17">
    <name type="scientific">Solemya pervernicosa gill symbiont</name>
    <dbReference type="NCBI Taxonomy" id="642797"/>
    <lineage>
        <taxon>Bacteria</taxon>
        <taxon>Pseudomonadati</taxon>
        <taxon>Pseudomonadota</taxon>
        <taxon>Gammaproteobacteria</taxon>
        <taxon>sulfur-oxidizing symbionts</taxon>
    </lineage>
</organism>
<evidence type="ECO:0000256" key="3">
    <source>
        <dbReference type="ARBA" id="ARBA00021495"/>
    </source>
</evidence>
<feature type="modified residue" description="Phosphohistidine" evidence="9">
    <location>
        <position position="854"/>
    </location>
</feature>
<dbReference type="InterPro" id="IPR002545">
    <property type="entry name" value="CheW-lke_dom"/>
</dbReference>
<evidence type="ECO:0000256" key="9">
    <source>
        <dbReference type="PROSITE-ProRule" id="PRU00110"/>
    </source>
</evidence>
<reference evidence="16 17" key="1">
    <citation type="submission" date="2016-11" db="EMBL/GenBank/DDBJ databases">
        <title>Mixed transmission modes and dynamic genome evolution in an obligate animal-bacterial symbiosis.</title>
        <authorList>
            <person name="Russell S.L."/>
            <person name="Corbett-Detig R.B."/>
            <person name="Cavanaugh C.M."/>
        </authorList>
    </citation>
    <scope>NUCLEOTIDE SEQUENCE [LARGE SCALE GENOMIC DNA]</scope>
    <source>
        <strain evidence="16">Sveles-Q1</strain>
    </source>
</reference>
<dbReference type="SUPFAM" id="SSF55874">
    <property type="entry name" value="ATPase domain of HSP90 chaperone/DNA topoisomerase II/histidine kinase"/>
    <property type="match status" value="1"/>
</dbReference>
<dbReference type="InterPro" id="IPR036890">
    <property type="entry name" value="HATPase_C_sf"/>
</dbReference>
<dbReference type="SUPFAM" id="SSF52172">
    <property type="entry name" value="CheY-like"/>
    <property type="match status" value="1"/>
</dbReference>
<dbReference type="PANTHER" id="PTHR43395:SF8">
    <property type="entry name" value="HISTIDINE KINASE"/>
    <property type="match status" value="1"/>
</dbReference>
<dbReference type="GO" id="GO:0000155">
    <property type="term" value="F:phosphorelay sensor kinase activity"/>
    <property type="evidence" value="ECO:0007669"/>
    <property type="project" value="InterPro"/>
</dbReference>
<dbReference type="InterPro" id="IPR036641">
    <property type="entry name" value="HPT_dom_sf"/>
</dbReference>
<evidence type="ECO:0000313" key="16">
    <source>
        <dbReference type="EMBL" id="OOZ41921.1"/>
    </source>
</evidence>
<evidence type="ECO:0000256" key="6">
    <source>
        <dbReference type="ARBA" id="ARBA00022777"/>
    </source>
</evidence>
<dbReference type="EMBL" id="MPRL01000004">
    <property type="protein sequence ID" value="OOZ41921.1"/>
    <property type="molecule type" value="Genomic_DNA"/>
</dbReference>
<feature type="domain" description="Histidine kinase" evidence="12">
    <location>
        <begin position="1261"/>
        <end position="1494"/>
    </location>
</feature>
<comment type="function">
    <text evidence="8">Involved in the transmission of sensory signals from the chemoreceptors to the flagellar motors. CheA is autophosphorylated; it can transfer its phosphate group to either CheB or CheY.</text>
</comment>
<accession>A0A1T2LA00</accession>
<keyword evidence="4 10" id="KW-0597">Phosphoprotein</keyword>
<feature type="compositionally biased region" description="Basic and acidic residues" evidence="11">
    <location>
        <begin position="936"/>
        <end position="948"/>
    </location>
</feature>
<dbReference type="SUPFAM" id="SSF50341">
    <property type="entry name" value="CheW-like"/>
    <property type="match status" value="1"/>
</dbReference>
<evidence type="ECO:0000259" key="12">
    <source>
        <dbReference type="PROSITE" id="PS50109"/>
    </source>
</evidence>
<evidence type="ECO:0000313" key="17">
    <source>
        <dbReference type="Proteomes" id="UP000191110"/>
    </source>
</evidence>
<gene>
    <name evidence="16" type="ORF">BOW53_01755</name>
</gene>
<feature type="modified residue" description="Phosphohistidine" evidence="9">
    <location>
        <position position="686"/>
    </location>
</feature>
<dbReference type="SMART" id="SM00387">
    <property type="entry name" value="HATPase_c"/>
    <property type="match status" value="1"/>
</dbReference>
<dbReference type="SMART" id="SM00448">
    <property type="entry name" value="REC"/>
    <property type="match status" value="1"/>
</dbReference>
<evidence type="ECO:0000256" key="11">
    <source>
        <dbReference type="SAM" id="MobiDB-lite"/>
    </source>
</evidence>
<keyword evidence="7" id="KW-0902">Two-component regulatory system</keyword>
<dbReference type="RefSeq" id="WP_078482370.1">
    <property type="nucleotide sequence ID" value="NZ_MPRL01000004.1"/>
</dbReference>
<dbReference type="EC" id="2.7.13.3" evidence="2"/>
<dbReference type="InterPro" id="IPR008207">
    <property type="entry name" value="Sig_transdc_His_kin_Hpt_dom"/>
</dbReference>
<comment type="catalytic activity">
    <reaction evidence="1">
        <text>ATP + protein L-histidine = ADP + protein N-phospho-L-histidine.</text>
        <dbReference type="EC" id="2.7.13.3"/>
    </reaction>
</comment>
<sequence length="1780" mass="195231">MSSDTTGVDYTTLSWVKQELDETLSQARIALESFVEDDDDPTQLRFCVTHLHQVYGTLQMVELYGAAMLAEEMEALAVVLLEEESKRRDETFEVLMRAMLQLPDYLERLQAGHRDIPIVLLPLVNDLRAAQGKALLSENALFTPDLSALAPLREDEQSAADDSALLDTARRLRPYFQKGLLGWIKNLNREQGVTELERVVAGLEHASTLAPVVQLWWLSGAVIEALQEQKLEPALSLNMVLGQIDRQIKSLIDEGELALAKQPPLDLIKNLLYFAALAEPGGERVDAVKSAFKLDHALPKEEEIEAARAGISGRNVEVMQAVTGALKEDLATIKDSLDLFVRSEQRETAALQPLADNLKRVGDTLGMLGFGHARKLVMEQFHSTEDMVQGSRPVDDAALMDIAGALLYVDSSLSGDTQQQLEEGGDEAAAGVQLPQAEIQQIHTAVLDEASKSLAESKEAITNYLEDSDESEPMTAVPQLLQQVQGALQVMNQPRAATMLLQATRYVEQQLIDVDELPVNDDQAALAEAIAGIELYMEGLAANRPHSNLLDAVEGRLTLLGCEEVALNESESTASTDAELRAEFSADVVSDDAPESAGLDEVSESLEESQLPEVICGEPIGTLRTEVTQTEESADFEFSDELDDEILDIFVEEAEEEYADIKVHLPRWLANPEDEESLTIIRRSFHTLKGSGRLVGANLVGEFAWSMENMLNRVIDNSVELSPTMSRLLESALDALPELLVQIKEGIKPHSDIKGLMAQAAAMSQPGEVEIPPLAAVPLEPALGHVEDEVAEAVPALKLEAESEPEPQSEAMDPVLYGIFRKESEGHFAEIHRFVDSARGGETALSESLARALHTLHGSAHMANANSIAELTGRMEQCVNAMMEAGVRADPSLLTLLEGVVTRTESILHLLDQADPEIPDYSDLLSRIDATQTSIEERQAEPVQKSDEEQSALSTAGEAAQVIELPTTQEQAFVEHLAEDEPDAELLSVFLEEGDEILESSDEIIQSWRSDPESRESVAALQRELHTLKGGARMAGLSSIGDLSHGLESLLTAIAEGQLIGTVAAVDLVQRALDRLHQMLSMAHRSERAEAADELLLQLEQMRRGVPNGAPQPELVGESVPNEELEAAPEESDLQLAAIEAPSEPVEADDQEAAVAAEAVSGDEAKRSQHEVVRVRADLLDDLVNYAGEASIYRSRLEQQVGTLGFNLQEMTQTAQRLQAQLRQIDLETEAQILSRHEQIALDQNAEFDPLEMDRYTHMQELSRALSETANDMVSIQNLLESSTRESETLLLQQSRVNTELQEGLMRSRMLPFSGLITRLRRLMRQTADTVGRDVGLFVRGAELELDRKVLDRIVAPLEHMLRNAIAHGIESPQQRQALGKSADGRVEISLAREGAEIVLSMKDDGCGIDVSQVREKAIERGLMRADSELDDHTIIQFILTSGFSTAQEVTQVAGRGVGMDVVNSEIKQLGGSLEIDSTQGEGSEFTIRMPLTLSVNRAIMVQNGEDIFAIPLTAVEGVTRISGKDMQRYQEDASLGYEYGGRTYFVTPLASLLGLASQKQHDEGRMYPMLLVRSGNVRVAVQIENLQGSREIVVKSVGPQIGGVPGVSGATILGDGRVVLILDIGAMTRQHQFDMEIDSSAAMAAAMAMSESDETLVMVVDDSITIRKVTSRLLERNQMNVFTAKDGVDAVAQLQERIPDVFLLDVEMPRMDGFELATFIRSEPQLKHIPIIMITSRTGEKHRARAFEIGVNRYLGKPYKEQELVENIREVLELDHESA</sequence>
<dbReference type="PROSITE" id="PS50894">
    <property type="entry name" value="HPT"/>
    <property type="match status" value="3"/>
</dbReference>
<dbReference type="Pfam" id="PF00072">
    <property type="entry name" value="Response_reg"/>
    <property type="match status" value="1"/>
</dbReference>
<dbReference type="GO" id="GO:0005737">
    <property type="term" value="C:cytoplasm"/>
    <property type="evidence" value="ECO:0007669"/>
    <property type="project" value="InterPro"/>
</dbReference>
<dbReference type="SMART" id="SM00073">
    <property type="entry name" value="HPT"/>
    <property type="match status" value="3"/>
</dbReference>
<feature type="domain" description="HPt" evidence="15">
    <location>
        <begin position="809"/>
        <end position="911"/>
    </location>
</feature>
<evidence type="ECO:0000259" key="15">
    <source>
        <dbReference type="PROSITE" id="PS50894"/>
    </source>
</evidence>
<dbReference type="Pfam" id="PF26379">
    <property type="entry name" value="FimL_2nd"/>
    <property type="match status" value="1"/>
</dbReference>
<dbReference type="PROSITE" id="PS50109">
    <property type="entry name" value="HIS_KIN"/>
    <property type="match status" value="1"/>
</dbReference>
<feature type="domain" description="HPt" evidence="15">
    <location>
        <begin position="979"/>
        <end position="1083"/>
    </location>
</feature>
<feature type="domain" description="HPt" evidence="15">
    <location>
        <begin position="639"/>
        <end position="743"/>
    </location>
</feature>
<dbReference type="Pfam" id="PF02518">
    <property type="entry name" value="HATPase_c"/>
    <property type="match status" value="1"/>
</dbReference>
<dbReference type="CDD" id="cd00088">
    <property type="entry name" value="HPT"/>
    <property type="match status" value="3"/>
</dbReference>
<feature type="modified residue" description="4-aspartylphosphate" evidence="10">
    <location>
        <position position="1706"/>
    </location>
</feature>
<dbReference type="PANTHER" id="PTHR43395">
    <property type="entry name" value="SENSOR HISTIDINE KINASE CHEA"/>
    <property type="match status" value="1"/>
</dbReference>
<evidence type="ECO:0000256" key="5">
    <source>
        <dbReference type="ARBA" id="ARBA00022679"/>
    </source>
</evidence>
<dbReference type="InterPro" id="IPR011006">
    <property type="entry name" value="CheY-like_superfamily"/>
</dbReference>
<dbReference type="InterPro" id="IPR036061">
    <property type="entry name" value="CheW-like_dom_sf"/>
</dbReference>
<name>A0A1T2LA00_9GAMM</name>
<feature type="domain" description="Response regulatory" evidence="13">
    <location>
        <begin position="1657"/>
        <end position="1773"/>
    </location>
</feature>
<proteinExistence type="predicted"/>
<dbReference type="PROSITE" id="PS50851">
    <property type="entry name" value="CHEW"/>
    <property type="match status" value="1"/>
</dbReference>
<comment type="caution">
    <text evidence="16">The sequence shown here is derived from an EMBL/GenBank/DDBJ whole genome shotgun (WGS) entry which is preliminary data.</text>
</comment>
<evidence type="ECO:0000256" key="1">
    <source>
        <dbReference type="ARBA" id="ARBA00000085"/>
    </source>
</evidence>
<feature type="region of interest" description="Disordered" evidence="11">
    <location>
        <begin position="936"/>
        <end position="957"/>
    </location>
</feature>
<dbReference type="InterPro" id="IPR004105">
    <property type="entry name" value="CheA-like_dim"/>
</dbReference>
<evidence type="ECO:0000256" key="8">
    <source>
        <dbReference type="ARBA" id="ARBA00035100"/>
    </source>
</evidence>
<dbReference type="InterPro" id="IPR004358">
    <property type="entry name" value="Sig_transdc_His_kin-like_C"/>
</dbReference>
<dbReference type="InterPro" id="IPR051315">
    <property type="entry name" value="Bact_Chemotaxis_CheA"/>
</dbReference>
<dbReference type="Gene3D" id="2.30.30.40">
    <property type="entry name" value="SH3 Domains"/>
    <property type="match status" value="1"/>
</dbReference>
<evidence type="ECO:0000259" key="14">
    <source>
        <dbReference type="PROSITE" id="PS50851"/>
    </source>
</evidence>
<dbReference type="Gene3D" id="1.20.120.160">
    <property type="entry name" value="HPT domain"/>
    <property type="match status" value="4"/>
</dbReference>
<keyword evidence="17" id="KW-1185">Reference proteome</keyword>
<dbReference type="GO" id="GO:0006935">
    <property type="term" value="P:chemotaxis"/>
    <property type="evidence" value="ECO:0007669"/>
    <property type="project" value="InterPro"/>
</dbReference>
<dbReference type="SMART" id="SM01231">
    <property type="entry name" value="H-kinase_dim"/>
    <property type="match status" value="1"/>
</dbReference>
<evidence type="ECO:0000256" key="2">
    <source>
        <dbReference type="ARBA" id="ARBA00012438"/>
    </source>
</evidence>
<dbReference type="Pfam" id="PF01627">
    <property type="entry name" value="Hpt"/>
    <property type="match status" value="4"/>
</dbReference>
<dbReference type="FunFam" id="3.30.565.10:FF:000016">
    <property type="entry name" value="Chemotaxis protein CheA, putative"/>
    <property type="match status" value="1"/>
</dbReference>
<dbReference type="InterPro" id="IPR001789">
    <property type="entry name" value="Sig_transdc_resp-reg_receiver"/>
</dbReference>
<feature type="domain" description="CheW-like" evidence="14">
    <location>
        <begin position="1496"/>
        <end position="1634"/>
    </location>
</feature>
<dbReference type="PROSITE" id="PS50110">
    <property type="entry name" value="RESPONSE_REGULATORY"/>
    <property type="match status" value="1"/>
</dbReference>